<organism evidence="2 3">
    <name type="scientific">Ambispora gerdemannii</name>
    <dbReference type="NCBI Taxonomy" id="144530"/>
    <lineage>
        <taxon>Eukaryota</taxon>
        <taxon>Fungi</taxon>
        <taxon>Fungi incertae sedis</taxon>
        <taxon>Mucoromycota</taxon>
        <taxon>Glomeromycotina</taxon>
        <taxon>Glomeromycetes</taxon>
        <taxon>Archaeosporales</taxon>
        <taxon>Ambisporaceae</taxon>
        <taxon>Ambispora</taxon>
    </lineage>
</organism>
<keyword evidence="1" id="KW-1133">Transmembrane helix</keyword>
<gene>
    <name evidence="2" type="ORF">AGERDE_LOCUS9506</name>
</gene>
<evidence type="ECO:0000313" key="2">
    <source>
        <dbReference type="EMBL" id="CAG8609234.1"/>
    </source>
</evidence>
<keyword evidence="1" id="KW-0472">Membrane</keyword>
<sequence length="132" mass="14949">MQLFTHKYDAPAPLQSIIIQTRFKFIMKSLTLILVLTVVIFNNFTFATVPLKRRKDELFLLRQNAVDETLIRNSSSKATVTQPPNKDSDNIYINVNIILTSISYKTLISRSTLITVSETSSKSTIIIIAIDN</sequence>
<keyword evidence="1" id="KW-0812">Transmembrane</keyword>
<proteinExistence type="predicted"/>
<feature type="transmembrane region" description="Helical" evidence="1">
    <location>
        <begin position="30"/>
        <end position="51"/>
    </location>
</feature>
<reference evidence="2" key="1">
    <citation type="submission" date="2021-06" db="EMBL/GenBank/DDBJ databases">
        <authorList>
            <person name="Kallberg Y."/>
            <person name="Tangrot J."/>
            <person name="Rosling A."/>
        </authorList>
    </citation>
    <scope>NUCLEOTIDE SEQUENCE</scope>
    <source>
        <strain evidence="2">MT106</strain>
    </source>
</reference>
<evidence type="ECO:0000256" key="1">
    <source>
        <dbReference type="SAM" id="Phobius"/>
    </source>
</evidence>
<keyword evidence="3" id="KW-1185">Reference proteome</keyword>
<comment type="caution">
    <text evidence="2">The sequence shown here is derived from an EMBL/GenBank/DDBJ whole genome shotgun (WGS) entry which is preliminary data.</text>
</comment>
<evidence type="ECO:0000313" key="3">
    <source>
        <dbReference type="Proteomes" id="UP000789831"/>
    </source>
</evidence>
<accession>A0A9N9CPA2</accession>
<name>A0A9N9CPA2_9GLOM</name>
<dbReference type="AlphaFoldDB" id="A0A9N9CPA2"/>
<protein>
    <submittedName>
        <fullName evidence="2">80_t:CDS:1</fullName>
    </submittedName>
</protein>
<dbReference type="EMBL" id="CAJVPL010002399">
    <property type="protein sequence ID" value="CAG8609234.1"/>
    <property type="molecule type" value="Genomic_DNA"/>
</dbReference>
<dbReference type="Proteomes" id="UP000789831">
    <property type="component" value="Unassembled WGS sequence"/>
</dbReference>